<evidence type="ECO:0000256" key="1">
    <source>
        <dbReference type="SAM" id="Phobius"/>
    </source>
</evidence>
<protein>
    <submittedName>
        <fullName evidence="2">Uncharacterized protein</fullName>
    </submittedName>
</protein>
<name>A0A9P7GPK3_9AGAR</name>
<dbReference type="EMBL" id="JABCKI010000028">
    <property type="protein sequence ID" value="KAG5653903.1"/>
    <property type="molecule type" value="Genomic_DNA"/>
</dbReference>
<keyword evidence="3" id="KW-1185">Reference proteome</keyword>
<gene>
    <name evidence="2" type="ORF">H0H81_009495</name>
</gene>
<keyword evidence="1" id="KW-0472">Membrane</keyword>
<evidence type="ECO:0000313" key="3">
    <source>
        <dbReference type="Proteomes" id="UP000717328"/>
    </source>
</evidence>
<dbReference type="Proteomes" id="UP000717328">
    <property type="component" value="Unassembled WGS sequence"/>
</dbReference>
<accession>A0A9P7GPK3</accession>
<sequence length="241" mass="26924">MPSLFWIQLRALIWKNWIVLSQHSFVRHIIRISVLRCFLLPVAYAAFLAAAQIFLNKLNNYGIGEPIPVFSLKDQFNGKSTLVWADGTDGTSVPSPADIMARITNSFTPYQLGAVKKVDSPAEIPLACPQNFNFLSQCFAAIAFNDIPANSSSGRPVNYTIRADSGLSFIDVVKHTSDFEKRILPLQWAVDQAIIELKTGVQLPTPLEWPFSQETNKEQRENIRLSYVRGITDILVIALCA</sequence>
<keyword evidence="1" id="KW-1133">Transmembrane helix</keyword>
<evidence type="ECO:0000313" key="2">
    <source>
        <dbReference type="EMBL" id="KAG5653903.1"/>
    </source>
</evidence>
<reference evidence="2" key="1">
    <citation type="submission" date="2021-02" db="EMBL/GenBank/DDBJ databases">
        <authorList>
            <person name="Nieuwenhuis M."/>
            <person name="Van De Peppel L.J.J."/>
        </authorList>
    </citation>
    <scope>NUCLEOTIDE SEQUENCE</scope>
    <source>
        <strain evidence="2">D49</strain>
    </source>
</reference>
<keyword evidence="1" id="KW-0812">Transmembrane</keyword>
<proteinExistence type="predicted"/>
<dbReference type="OrthoDB" id="8061355at2759"/>
<dbReference type="AlphaFoldDB" id="A0A9P7GPK3"/>
<organism evidence="2 3">
    <name type="scientific">Sphagnurus paluster</name>
    <dbReference type="NCBI Taxonomy" id="117069"/>
    <lineage>
        <taxon>Eukaryota</taxon>
        <taxon>Fungi</taxon>
        <taxon>Dikarya</taxon>
        <taxon>Basidiomycota</taxon>
        <taxon>Agaricomycotina</taxon>
        <taxon>Agaricomycetes</taxon>
        <taxon>Agaricomycetidae</taxon>
        <taxon>Agaricales</taxon>
        <taxon>Tricholomatineae</taxon>
        <taxon>Lyophyllaceae</taxon>
        <taxon>Sphagnurus</taxon>
    </lineage>
</organism>
<comment type="caution">
    <text evidence="2">The sequence shown here is derived from an EMBL/GenBank/DDBJ whole genome shotgun (WGS) entry which is preliminary data.</text>
</comment>
<feature type="transmembrane region" description="Helical" evidence="1">
    <location>
        <begin position="34"/>
        <end position="55"/>
    </location>
</feature>
<reference evidence="2" key="2">
    <citation type="submission" date="2021-10" db="EMBL/GenBank/DDBJ databases">
        <title>Phylogenomics reveals ancestral predisposition of the termite-cultivated fungus Termitomyces towards a domesticated lifestyle.</title>
        <authorList>
            <person name="Auxier B."/>
            <person name="Grum-Grzhimaylo A."/>
            <person name="Cardenas M.E."/>
            <person name="Lodge J.D."/>
            <person name="Laessoe T."/>
            <person name="Pedersen O."/>
            <person name="Smith M.E."/>
            <person name="Kuyper T.W."/>
            <person name="Franco-Molano E.A."/>
            <person name="Baroni T.J."/>
            <person name="Aanen D.K."/>
        </authorList>
    </citation>
    <scope>NUCLEOTIDE SEQUENCE</scope>
    <source>
        <strain evidence="2">D49</strain>
    </source>
</reference>